<comment type="caution">
    <text evidence="1">The sequence shown here is derived from an EMBL/GenBank/DDBJ whole genome shotgun (WGS) entry which is preliminary data.</text>
</comment>
<dbReference type="EMBL" id="JAKOGI010000948">
    <property type="protein sequence ID" value="KAJ8429012.1"/>
    <property type="molecule type" value="Genomic_DNA"/>
</dbReference>
<dbReference type="AlphaFoldDB" id="A0A9Q1Q403"/>
<accession>A0A9Q1Q403</accession>
<name>A0A9Q1Q403_9CARY</name>
<keyword evidence="2" id="KW-1185">Reference proteome</keyword>
<evidence type="ECO:0000313" key="1">
    <source>
        <dbReference type="EMBL" id="KAJ8429012.1"/>
    </source>
</evidence>
<reference evidence="1" key="1">
    <citation type="submission" date="2022-04" db="EMBL/GenBank/DDBJ databases">
        <title>Carnegiea gigantea Genome sequencing and assembly v2.</title>
        <authorList>
            <person name="Copetti D."/>
            <person name="Sanderson M.J."/>
            <person name="Burquez A."/>
            <person name="Wojciechowski M.F."/>
        </authorList>
    </citation>
    <scope>NUCLEOTIDE SEQUENCE</scope>
    <source>
        <strain evidence="1">SGP5-SGP5p</strain>
        <tissue evidence="1">Aerial part</tissue>
    </source>
</reference>
<gene>
    <name evidence="1" type="ORF">Cgig2_012710</name>
</gene>
<dbReference type="Proteomes" id="UP001153076">
    <property type="component" value="Unassembled WGS sequence"/>
</dbReference>
<evidence type="ECO:0000313" key="2">
    <source>
        <dbReference type="Proteomes" id="UP001153076"/>
    </source>
</evidence>
<proteinExistence type="predicted"/>
<protein>
    <submittedName>
        <fullName evidence="1">Uncharacterized protein</fullName>
    </submittedName>
</protein>
<sequence>MKVPTSFLAVIISGKVALGLGSRDSRVWEGRLSEDEIKNFMLKARKCSGNFLYWNKDNFDLVGAEIHKFEDELKLQHDAKARCDILRQIPEWRRKEEMMWWQRVRVDVLKYRESNTRWHAKRPSPVLPSDVTAQHVTSAIIAGQSSRRHYLTVQTSLPLLFPLVFGVCKIKSKLLFPCLVLRLVKDRSSLVGKILKVRPYEGILLPRDVDVILNILLCSSWPSDMLTSCIARNGKLPARSHEVHILAQCPLVLQVWERSKPDGGFWGRNFRSLTDWFELTAYKMDSDQMGKAVAIIRKIWNSRNRLIFKPHDGDLTGLSNHAVDFVMTYMAAKDRTTEG</sequence>
<organism evidence="1 2">
    <name type="scientific">Carnegiea gigantea</name>
    <dbReference type="NCBI Taxonomy" id="171969"/>
    <lineage>
        <taxon>Eukaryota</taxon>
        <taxon>Viridiplantae</taxon>
        <taxon>Streptophyta</taxon>
        <taxon>Embryophyta</taxon>
        <taxon>Tracheophyta</taxon>
        <taxon>Spermatophyta</taxon>
        <taxon>Magnoliopsida</taxon>
        <taxon>eudicotyledons</taxon>
        <taxon>Gunneridae</taxon>
        <taxon>Pentapetalae</taxon>
        <taxon>Caryophyllales</taxon>
        <taxon>Cactineae</taxon>
        <taxon>Cactaceae</taxon>
        <taxon>Cactoideae</taxon>
        <taxon>Echinocereeae</taxon>
        <taxon>Carnegiea</taxon>
    </lineage>
</organism>